<gene>
    <name evidence="2" type="ORF">ASZ90_011417</name>
</gene>
<dbReference type="PANTHER" id="PTHR42983:SF1">
    <property type="entry name" value="IRON-MOLYBDENUM PROTEIN"/>
    <property type="match status" value="1"/>
</dbReference>
<dbReference type="AlphaFoldDB" id="A0A0W8FDB5"/>
<feature type="domain" description="Dinitrogenase iron-molybdenum cofactor biosynthesis" evidence="1">
    <location>
        <begin position="16"/>
        <end position="106"/>
    </location>
</feature>
<comment type="caution">
    <text evidence="2">The sequence shown here is derived from an EMBL/GenBank/DDBJ whole genome shotgun (WGS) entry which is preliminary data.</text>
</comment>
<dbReference type="Gene3D" id="3.30.420.130">
    <property type="entry name" value="Dinitrogenase iron-molybdenum cofactor biosynthesis domain"/>
    <property type="match status" value="1"/>
</dbReference>
<dbReference type="Pfam" id="PF02579">
    <property type="entry name" value="Nitro_FeMo-Co"/>
    <property type="match status" value="1"/>
</dbReference>
<dbReference type="PANTHER" id="PTHR42983">
    <property type="entry name" value="DINITROGENASE IRON-MOLYBDENUM COFACTOR PROTEIN-RELATED"/>
    <property type="match status" value="1"/>
</dbReference>
<dbReference type="InterPro" id="IPR033913">
    <property type="entry name" value="MTH1175_dom"/>
</dbReference>
<reference evidence="2" key="1">
    <citation type="journal article" date="2015" name="Proc. Natl. Acad. Sci. U.S.A.">
        <title>Networks of energetic and metabolic interactions define dynamics in microbial communities.</title>
        <authorList>
            <person name="Embree M."/>
            <person name="Liu J.K."/>
            <person name="Al-Bassam M.M."/>
            <person name="Zengler K."/>
        </authorList>
    </citation>
    <scope>NUCLEOTIDE SEQUENCE</scope>
</reference>
<evidence type="ECO:0000313" key="2">
    <source>
        <dbReference type="EMBL" id="KUG18872.1"/>
    </source>
</evidence>
<dbReference type="CDD" id="cd00851">
    <property type="entry name" value="MTH1175"/>
    <property type="match status" value="1"/>
</dbReference>
<accession>A0A0W8FDB5</accession>
<evidence type="ECO:0000259" key="1">
    <source>
        <dbReference type="Pfam" id="PF02579"/>
    </source>
</evidence>
<dbReference type="EMBL" id="LNQE01001351">
    <property type="protein sequence ID" value="KUG18872.1"/>
    <property type="molecule type" value="Genomic_DNA"/>
</dbReference>
<organism evidence="2">
    <name type="scientific">hydrocarbon metagenome</name>
    <dbReference type="NCBI Taxonomy" id="938273"/>
    <lineage>
        <taxon>unclassified sequences</taxon>
        <taxon>metagenomes</taxon>
        <taxon>ecological metagenomes</taxon>
    </lineage>
</organism>
<dbReference type="InterPro" id="IPR003731">
    <property type="entry name" value="Di-Nase_FeMo-co_biosynth"/>
</dbReference>
<dbReference type="SUPFAM" id="SSF53146">
    <property type="entry name" value="Nitrogenase accessory factor-like"/>
    <property type="match status" value="1"/>
</dbReference>
<sequence length="114" mass="11816">MITMKIGITARGPTIDSPCEERFGRAPYFIIYDTDSGDTAAIQNELADAPGGVGPRVAQLMHTNGVEAVISGRVGGNAERALAAAGIAMYAYDGGGTVGDAIAAFRRGELMRIV</sequence>
<name>A0A0W8FDB5_9ZZZZ</name>
<proteinExistence type="predicted"/>
<dbReference type="InterPro" id="IPR036105">
    <property type="entry name" value="DiNase_FeMo-co_biosyn_sf"/>
</dbReference>
<protein>
    <submittedName>
        <fullName evidence="2">Dinitrogenase iron-molybdenum cofactor biosynthesis protein</fullName>
    </submittedName>
</protein>